<sequence>VTIHQSTEDDTVLFHIPFGTDMNDDLLTNILTEAAKGVDYSRFLMEIKYDSAM</sequence>
<accession>A0A381UR81</accession>
<evidence type="ECO:0000313" key="1">
    <source>
        <dbReference type="EMBL" id="SVA30676.1"/>
    </source>
</evidence>
<protein>
    <submittedName>
        <fullName evidence="1">Uncharacterized protein</fullName>
    </submittedName>
</protein>
<feature type="non-terminal residue" evidence="1">
    <location>
        <position position="53"/>
    </location>
</feature>
<name>A0A381UR81_9ZZZZ</name>
<proteinExistence type="predicted"/>
<organism evidence="1">
    <name type="scientific">marine metagenome</name>
    <dbReference type="NCBI Taxonomy" id="408172"/>
    <lineage>
        <taxon>unclassified sequences</taxon>
        <taxon>metagenomes</taxon>
        <taxon>ecological metagenomes</taxon>
    </lineage>
</organism>
<dbReference type="EMBL" id="UINC01006966">
    <property type="protein sequence ID" value="SVA30676.1"/>
    <property type="molecule type" value="Genomic_DNA"/>
</dbReference>
<reference evidence="1" key="1">
    <citation type="submission" date="2018-05" db="EMBL/GenBank/DDBJ databases">
        <authorList>
            <person name="Lanie J.A."/>
            <person name="Ng W.-L."/>
            <person name="Kazmierczak K.M."/>
            <person name="Andrzejewski T.M."/>
            <person name="Davidsen T.M."/>
            <person name="Wayne K.J."/>
            <person name="Tettelin H."/>
            <person name="Glass J.I."/>
            <person name="Rusch D."/>
            <person name="Podicherti R."/>
            <person name="Tsui H.-C.T."/>
            <person name="Winkler M.E."/>
        </authorList>
    </citation>
    <scope>NUCLEOTIDE SEQUENCE</scope>
</reference>
<dbReference type="AlphaFoldDB" id="A0A381UR81"/>
<gene>
    <name evidence="1" type="ORF">METZ01_LOCUS83530</name>
</gene>
<feature type="non-terminal residue" evidence="1">
    <location>
        <position position="1"/>
    </location>
</feature>